<dbReference type="InterPro" id="IPR001128">
    <property type="entry name" value="Cyt_P450"/>
</dbReference>
<dbReference type="PROSITE" id="PS00086">
    <property type="entry name" value="CYTOCHROME_P450"/>
    <property type="match status" value="2"/>
</dbReference>
<dbReference type="InterPro" id="IPR036396">
    <property type="entry name" value="Cyt_P450_sf"/>
</dbReference>
<dbReference type="FunCoup" id="A0A6L2PPX8">
    <property type="interactions" value="42"/>
</dbReference>
<feature type="non-terminal residue" evidence="15">
    <location>
        <position position="996"/>
    </location>
</feature>
<proteinExistence type="inferred from homology"/>
<keyword evidence="7" id="KW-0256">Endoplasmic reticulum</keyword>
<protein>
    <recommendedName>
        <fullName evidence="17">Cytochrome P450</fullName>
    </recommendedName>
</protein>
<dbReference type="GO" id="GO:0005789">
    <property type="term" value="C:endoplasmic reticulum membrane"/>
    <property type="evidence" value="ECO:0007669"/>
    <property type="project" value="UniProtKB-SubCell"/>
</dbReference>
<comment type="caution">
    <text evidence="15">The sequence shown here is derived from an EMBL/GenBank/DDBJ whole genome shotgun (WGS) entry which is preliminary data.</text>
</comment>
<evidence type="ECO:0000256" key="1">
    <source>
        <dbReference type="ARBA" id="ARBA00001971"/>
    </source>
</evidence>
<sequence length="996" mass="114248">MAPLFQSTVLTIITIFTVFFSGLYFYFTRNFNFWKKLGIPYINPLPFVGSIKELVFLKISIGQYLQKIYDDFKDEPYVGILAFDQPGLVIRDLNLVKKILVKDAQSFIDRVITFDEVVDPFFGKTMFTLKGQRWRHIRANLSPVFTSGKMKKMFYLVEKCAQELVHYLDKAIDDGPMVEVKEAMARFTTDVIASCAFGVDSNSLKNPDAEFRHYLRNVFGASARKQWAILMAFFPSSVPNLFRLQYLDDETSDFIRKTVWNTVEYRQKHGIIRKDFLDCMIELRNGGKEDINIDGDDLVAQAFAFLAAGFETSATTLNFALYELAMQPGIQERLRAEVMQVLSKHQGELTYEGMKEMSYLDNVISETLRKYPVLPFLDRKCVSDYKLPDPSGRETVTLPAGTAVYIPIMAIQNDPKYFPEPQKFDPERFTEENKQSRPNYTYFPFGEGPRVCIGMRFGIMQIKSGLIHILSRFEVAACKDTPMSLVFDPKAFLLSATCEIPLSFNRCRSDLTSDLRHLVIRFNSSNLRSMIVGTLSNMFSPLISLLLYTVSVLAGLFVILYLYFTRNFNFWKKRGIPYAKPLPFVGNLKEAVLQETDIGRNLKQIYDQHKCKPYVGFFSFDQPSLLINDPEIIKMILVKDAQHFVNRTQTANEKADPLTAKAIFALKDKKWKYVRAAMTPIFTTGKMKKMFYLVQKCAEELTLFLEKQTADGLPVNVKDAMARYNTDIITSCAFGIESNSLKNPDAEFSKYTSRFVEYTTLKSFATLAISFAPTLQSVLRLKILDDETVTFLRNTVWSAVKYREKNNVDRKDFLDNMMVLRKRGQEANGAENVVTMDGDDLVAQSYAFLLAGFETSSSTMTFALYELSLQPAIQDRLRTEIKQVTEKYNQEITYEALLDMQYLDMVVSETLRKYPIVPFLDRACAIDWKLPASSDSDVTLPRGTATYIPVYGIHHDPEYYPHPDRFDPERFTQENVKKRPQCTYLPFGEGPRICLG</sequence>
<dbReference type="InParanoid" id="A0A6L2PPX8"/>
<comment type="cofactor">
    <cofactor evidence="1 13">
        <name>heme</name>
        <dbReference type="ChEBI" id="CHEBI:30413"/>
    </cofactor>
</comment>
<evidence type="ECO:0000256" key="4">
    <source>
        <dbReference type="ARBA" id="ARBA00010617"/>
    </source>
</evidence>
<feature type="transmembrane region" description="Helical" evidence="14">
    <location>
        <begin position="545"/>
        <end position="564"/>
    </location>
</feature>
<evidence type="ECO:0000256" key="11">
    <source>
        <dbReference type="ARBA" id="ARBA00023033"/>
    </source>
</evidence>
<keyword evidence="14" id="KW-1133">Transmembrane helix</keyword>
<dbReference type="GO" id="GO:0020037">
    <property type="term" value="F:heme binding"/>
    <property type="evidence" value="ECO:0007669"/>
    <property type="project" value="InterPro"/>
</dbReference>
<dbReference type="GO" id="GO:0004497">
    <property type="term" value="F:monooxygenase activity"/>
    <property type="evidence" value="ECO:0007669"/>
    <property type="project" value="UniProtKB-KW"/>
</dbReference>
<keyword evidence="5 13" id="KW-0349">Heme</keyword>
<keyword evidence="6 13" id="KW-0479">Metal-binding</keyword>
<dbReference type="PANTHER" id="PTHR24292:SF45">
    <property type="entry name" value="CYTOCHROME P450 6G1-RELATED"/>
    <property type="match status" value="1"/>
</dbReference>
<evidence type="ECO:0000256" key="9">
    <source>
        <dbReference type="ARBA" id="ARBA00023002"/>
    </source>
</evidence>
<evidence type="ECO:0000256" key="10">
    <source>
        <dbReference type="ARBA" id="ARBA00023004"/>
    </source>
</evidence>
<comment type="similarity">
    <text evidence="4">Belongs to the cytochrome P450 family.</text>
</comment>
<evidence type="ECO:0000256" key="8">
    <source>
        <dbReference type="ARBA" id="ARBA00022848"/>
    </source>
</evidence>
<keyword evidence="9" id="KW-0560">Oxidoreductase</keyword>
<dbReference type="PRINTS" id="PR00463">
    <property type="entry name" value="EP450I"/>
</dbReference>
<reference evidence="16" key="1">
    <citation type="submission" date="2020-01" db="EMBL/GenBank/DDBJ databases">
        <title>Draft genome sequence of the Termite Coptotermes fromosanus.</title>
        <authorList>
            <person name="Itakura S."/>
            <person name="Yosikawa Y."/>
            <person name="Umezawa K."/>
        </authorList>
    </citation>
    <scope>NUCLEOTIDE SEQUENCE [LARGE SCALE GENOMIC DNA]</scope>
</reference>
<evidence type="ECO:0000256" key="7">
    <source>
        <dbReference type="ARBA" id="ARBA00022824"/>
    </source>
</evidence>
<dbReference type="SUPFAM" id="SSF48264">
    <property type="entry name" value="Cytochrome P450"/>
    <property type="match status" value="2"/>
</dbReference>
<evidence type="ECO:0000256" key="6">
    <source>
        <dbReference type="ARBA" id="ARBA00022723"/>
    </source>
</evidence>
<dbReference type="AlphaFoldDB" id="A0A6L2PPX8"/>
<name>A0A6L2PPX8_COPFO</name>
<feature type="binding site" description="axial binding residue" evidence="13">
    <location>
        <position position="452"/>
    </location>
    <ligand>
        <name>heme</name>
        <dbReference type="ChEBI" id="CHEBI:30413"/>
    </ligand>
    <ligandPart>
        <name>Fe</name>
        <dbReference type="ChEBI" id="CHEBI:18248"/>
    </ligandPart>
</feature>
<organism evidence="15 16">
    <name type="scientific">Coptotermes formosanus</name>
    <name type="common">Formosan subterranean termite</name>
    <dbReference type="NCBI Taxonomy" id="36987"/>
    <lineage>
        <taxon>Eukaryota</taxon>
        <taxon>Metazoa</taxon>
        <taxon>Ecdysozoa</taxon>
        <taxon>Arthropoda</taxon>
        <taxon>Hexapoda</taxon>
        <taxon>Insecta</taxon>
        <taxon>Pterygota</taxon>
        <taxon>Neoptera</taxon>
        <taxon>Polyneoptera</taxon>
        <taxon>Dictyoptera</taxon>
        <taxon>Blattodea</taxon>
        <taxon>Blattoidea</taxon>
        <taxon>Termitoidae</taxon>
        <taxon>Rhinotermitidae</taxon>
        <taxon>Coptotermes</taxon>
    </lineage>
</organism>
<gene>
    <name evidence="15" type="ORF">Cfor_03084</name>
</gene>
<dbReference type="InterPro" id="IPR050476">
    <property type="entry name" value="Insect_CytP450_Detox"/>
</dbReference>
<evidence type="ECO:0000256" key="13">
    <source>
        <dbReference type="PIRSR" id="PIRSR602401-1"/>
    </source>
</evidence>
<keyword evidence="11" id="KW-0503">Monooxygenase</keyword>
<feature type="transmembrane region" description="Helical" evidence="14">
    <location>
        <begin position="6"/>
        <end position="27"/>
    </location>
</feature>
<dbReference type="GO" id="GO:0016705">
    <property type="term" value="F:oxidoreductase activity, acting on paired donors, with incorporation or reduction of molecular oxygen"/>
    <property type="evidence" value="ECO:0007669"/>
    <property type="project" value="InterPro"/>
</dbReference>
<dbReference type="CDD" id="cd11056">
    <property type="entry name" value="CYP6-like"/>
    <property type="match status" value="2"/>
</dbReference>
<dbReference type="GO" id="GO:0005506">
    <property type="term" value="F:iron ion binding"/>
    <property type="evidence" value="ECO:0007669"/>
    <property type="project" value="InterPro"/>
</dbReference>
<evidence type="ECO:0000256" key="2">
    <source>
        <dbReference type="ARBA" id="ARBA00004174"/>
    </source>
</evidence>
<dbReference type="Pfam" id="PF00067">
    <property type="entry name" value="p450"/>
    <property type="match status" value="2"/>
</dbReference>
<accession>A0A6L2PPX8</accession>
<dbReference type="Proteomes" id="UP000502823">
    <property type="component" value="Unassembled WGS sequence"/>
</dbReference>
<dbReference type="EMBL" id="BLKM01000501">
    <property type="protein sequence ID" value="GFG34679.1"/>
    <property type="molecule type" value="Genomic_DNA"/>
</dbReference>
<dbReference type="Gene3D" id="1.10.630.10">
    <property type="entry name" value="Cytochrome P450"/>
    <property type="match status" value="2"/>
</dbReference>
<comment type="subcellular location">
    <subcellularLocation>
        <location evidence="3">Endoplasmic reticulum membrane</location>
        <topology evidence="3">Peripheral membrane protein</topology>
    </subcellularLocation>
    <subcellularLocation>
        <location evidence="2">Microsome membrane</location>
        <topology evidence="2">Peripheral membrane protein</topology>
    </subcellularLocation>
</comment>
<evidence type="ECO:0008006" key="17">
    <source>
        <dbReference type="Google" id="ProtNLM"/>
    </source>
</evidence>
<keyword evidence="8" id="KW-0492">Microsome</keyword>
<dbReference type="PRINTS" id="PR00385">
    <property type="entry name" value="P450"/>
</dbReference>
<evidence type="ECO:0000256" key="5">
    <source>
        <dbReference type="ARBA" id="ARBA00022617"/>
    </source>
</evidence>
<evidence type="ECO:0000313" key="15">
    <source>
        <dbReference type="EMBL" id="GFG34679.1"/>
    </source>
</evidence>
<dbReference type="FunFam" id="1.10.630.10:FF:000042">
    <property type="entry name" value="Cytochrome P450"/>
    <property type="match status" value="2"/>
</dbReference>
<dbReference type="OrthoDB" id="2789670at2759"/>
<evidence type="ECO:0000313" key="16">
    <source>
        <dbReference type="Proteomes" id="UP000502823"/>
    </source>
</evidence>
<evidence type="ECO:0000256" key="14">
    <source>
        <dbReference type="SAM" id="Phobius"/>
    </source>
</evidence>
<keyword evidence="12 14" id="KW-0472">Membrane</keyword>
<evidence type="ECO:0000256" key="12">
    <source>
        <dbReference type="ARBA" id="ARBA00023136"/>
    </source>
</evidence>
<dbReference type="PANTHER" id="PTHR24292">
    <property type="entry name" value="CYTOCHROME P450"/>
    <property type="match status" value="1"/>
</dbReference>
<evidence type="ECO:0000256" key="3">
    <source>
        <dbReference type="ARBA" id="ARBA00004406"/>
    </source>
</evidence>
<dbReference type="InterPro" id="IPR002401">
    <property type="entry name" value="Cyt_P450_E_grp-I"/>
</dbReference>
<keyword evidence="14" id="KW-0812">Transmembrane</keyword>
<keyword evidence="10 13" id="KW-0408">Iron</keyword>
<dbReference type="InterPro" id="IPR017972">
    <property type="entry name" value="Cyt_P450_CS"/>
</dbReference>
<keyword evidence="16" id="KW-1185">Reference proteome</keyword>